<dbReference type="Pfam" id="PF13976">
    <property type="entry name" value="gag_pre-integrs"/>
    <property type="match status" value="1"/>
</dbReference>
<dbReference type="InterPro" id="IPR001584">
    <property type="entry name" value="Integrase_cat-core"/>
</dbReference>
<dbReference type="Proteomes" id="UP000634136">
    <property type="component" value="Unassembled WGS sequence"/>
</dbReference>
<comment type="caution">
    <text evidence="3">The sequence shown here is derived from an EMBL/GenBank/DDBJ whole genome shotgun (WGS) entry which is preliminary data.</text>
</comment>
<feature type="region of interest" description="Disordered" evidence="1">
    <location>
        <begin position="222"/>
        <end position="292"/>
    </location>
</feature>
<gene>
    <name evidence="3" type="ORF">G2W53_003179</name>
</gene>
<dbReference type="Pfam" id="PF22936">
    <property type="entry name" value="Pol_BBD"/>
    <property type="match status" value="1"/>
</dbReference>
<feature type="region of interest" description="Disordered" evidence="1">
    <location>
        <begin position="633"/>
        <end position="727"/>
    </location>
</feature>
<dbReference type="InterPro" id="IPR012337">
    <property type="entry name" value="RNaseH-like_sf"/>
</dbReference>
<proteinExistence type="predicted"/>
<dbReference type="AlphaFoldDB" id="A0A835CFI5"/>
<dbReference type="PROSITE" id="PS50994">
    <property type="entry name" value="INTEGRASE"/>
    <property type="match status" value="1"/>
</dbReference>
<dbReference type="GO" id="GO:0015074">
    <property type="term" value="P:DNA integration"/>
    <property type="evidence" value="ECO:0007669"/>
    <property type="project" value="InterPro"/>
</dbReference>
<dbReference type="OrthoDB" id="1912561at2759"/>
<feature type="compositionally biased region" description="Low complexity" evidence="1">
    <location>
        <begin position="273"/>
        <end position="292"/>
    </location>
</feature>
<evidence type="ECO:0000256" key="1">
    <source>
        <dbReference type="SAM" id="MobiDB-lite"/>
    </source>
</evidence>
<organism evidence="3 4">
    <name type="scientific">Senna tora</name>
    <dbReference type="NCBI Taxonomy" id="362788"/>
    <lineage>
        <taxon>Eukaryota</taxon>
        <taxon>Viridiplantae</taxon>
        <taxon>Streptophyta</taxon>
        <taxon>Embryophyta</taxon>
        <taxon>Tracheophyta</taxon>
        <taxon>Spermatophyta</taxon>
        <taxon>Magnoliopsida</taxon>
        <taxon>eudicotyledons</taxon>
        <taxon>Gunneridae</taxon>
        <taxon>Pentapetalae</taxon>
        <taxon>rosids</taxon>
        <taxon>fabids</taxon>
        <taxon>Fabales</taxon>
        <taxon>Fabaceae</taxon>
        <taxon>Caesalpinioideae</taxon>
        <taxon>Cassia clade</taxon>
        <taxon>Senna</taxon>
    </lineage>
</organism>
<dbReference type="PANTHER" id="PTHR47481:SF30">
    <property type="entry name" value="CCHC-TYPE DOMAIN-CONTAINING PROTEIN"/>
    <property type="match status" value="1"/>
</dbReference>
<dbReference type="GO" id="GO:0003676">
    <property type="term" value="F:nucleic acid binding"/>
    <property type="evidence" value="ECO:0007669"/>
    <property type="project" value="InterPro"/>
</dbReference>
<dbReference type="InterPro" id="IPR025724">
    <property type="entry name" value="GAG-pre-integrase_dom"/>
</dbReference>
<protein>
    <submittedName>
        <fullName evidence="3">Retrovirus-related Pol polyprotein from transposon TNT 1-94</fullName>
    </submittedName>
</protein>
<dbReference type="InterPro" id="IPR036397">
    <property type="entry name" value="RNaseH_sf"/>
</dbReference>
<feature type="compositionally biased region" description="Low complexity" evidence="1">
    <location>
        <begin position="228"/>
        <end position="251"/>
    </location>
</feature>
<dbReference type="Pfam" id="PF14223">
    <property type="entry name" value="Retrotran_gag_2"/>
    <property type="match status" value="1"/>
</dbReference>
<dbReference type="InterPro" id="IPR054722">
    <property type="entry name" value="PolX-like_BBD"/>
</dbReference>
<evidence type="ECO:0000259" key="2">
    <source>
        <dbReference type="PROSITE" id="PS50994"/>
    </source>
</evidence>
<feature type="compositionally biased region" description="Polar residues" evidence="1">
    <location>
        <begin position="690"/>
        <end position="702"/>
    </location>
</feature>
<sequence length="858" mass="95116">MASETSKFTLQSLPPPLATKLDDFNFLIWRLQVVTIVNGYDMYSYLFEEHVPKEFLTEEDKKSGKINSVFLNWKRQDQVLMSWILMSMSEGMVSRMVGCAHSYEVWQAIDTHFATQTKARESQLFTQFRSTKKGSLGMSEYLLKMKKVVDALASINSPVSEWDHIQTIFDGLPSEYEGFITSLSLKSKRFTVPQIEAHLLAQEARLEKSKIESGETISANVAQTSSKNSFQRGQSSSQNSQNSGNQRGGFQTRAPFRGRGRNRGGRQADTLRQTQIQNQNASNTNNSNTTPNQSVEALLANPETLYDASWYPDSGASSHLTNDASNLQVRQPYNGQELVHTANGTGLPIQSVGYSNISSSNSQILHLSQLYHVPSVSKNLISVSKFAKDNRVYFEFHANEFSIKSQETHQVLLKGRMLNGLYIFDSLPLIHKGSSTRNESTHFASAEQPKSSSSNMNQIWHNRLGHPGSNILNNVLNTCNMNISSNNKDFFCDSCCLEKQLNTTLKAVQTDFGGEFRPFTTYLQENGIVHRLSCPHTHQQSGTAERKHRHVTETGLTLLATASLPLKYWDEAFITSVFLINRLPTPRLSNKTPYEKDNINSHDKSGTVTTISATQNIQVTTPVDQRHITPTVAPVSLPLEPPTASTFLDPAGSPINTQSSRSNSEGNANTNSNSCQTSSSQNTDVPQLEPANSTSGQTNSVSPIPEQDLANSKPQKTPMVSGLKLSSQGTDVCPDPHAYRSLVGALQYVTLTRPEISYCVNKLCQFMHNPLLSHLQAAKRVLRYLKGTITHGDVFYVKWDEVLVGATAVVSTLGGFGSEEQMKRINGEANVVAVNAAKEYCEESFAIILRLKSPMRSI</sequence>
<accession>A0A835CFI5</accession>
<dbReference type="SUPFAM" id="SSF53098">
    <property type="entry name" value="Ribonuclease H-like"/>
    <property type="match status" value="1"/>
</dbReference>
<feature type="compositionally biased region" description="Basic and acidic residues" evidence="1">
    <location>
        <begin position="593"/>
        <end position="605"/>
    </location>
</feature>
<dbReference type="Gene3D" id="3.30.420.10">
    <property type="entry name" value="Ribonuclease H-like superfamily/Ribonuclease H"/>
    <property type="match status" value="1"/>
</dbReference>
<evidence type="ECO:0000313" key="4">
    <source>
        <dbReference type="Proteomes" id="UP000634136"/>
    </source>
</evidence>
<feature type="region of interest" description="Disordered" evidence="1">
    <location>
        <begin position="587"/>
        <end position="606"/>
    </location>
</feature>
<feature type="compositionally biased region" description="Low complexity" evidence="1">
    <location>
        <begin position="667"/>
        <end position="683"/>
    </location>
</feature>
<keyword evidence="4" id="KW-1185">Reference proteome</keyword>
<evidence type="ECO:0000313" key="3">
    <source>
        <dbReference type="EMBL" id="KAF7840881.1"/>
    </source>
</evidence>
<name>A0A835CFI5_9FABA</name>
<feature type="compositionally biased region" description="Polar residues" evidence="1">
    <location>
        <begin position="654"/>
        <end position="666"/>
    </location>
</feature>
<feature type="domain" description="Integrase catalytic" evidence="2">
    <location>
        <begin position="506"/>
        <end position="601"/>
    </location>
</feature>
<dbReference type="EMBL" id="JAAIUW010000002">
    <property type="protein sequence ID" value="KAF7840881.1"/>
    <property type="molecule type" value="Genomic_DNA"/>
</dbReference>
<reference evidence="3" key="1">
    <citation type="submission" date="2020-09" db="EMBL/GenBank/DDBJ databases">
        <title>Genome-Enabled Discovery of Anthraquinone Biosynthesis in Senna tora.</title>
        <authorList>
            <person name="Kang S.-H."/>
            <person name="Pandey R.P."/>
            <person name="Lee C.-M."/>
            <person name="Sim J.-S."/>
            <person name="Jeong J.-T."/>
            <person name="Choi B.-S."/>
            <person name="Jung M."/>
            <person name="Ginzburg D."/>
            <person name="Zhao K."/>
            <person name="Won S.Y."/>
            <person name="Oh T.-J."/>
            <person name="Yu Y."/>
            <person name="Kim N.-H."/>
            <person name="Lee O.R."/>
            <person name="Lee T.-H."/>
            <person name="Bashyal P."/>
            <person name="Kim T.-S."/>
            <person name="Lee W.-H."/>
            <person name="Kawkins C."/>
            <person name="Kim C.-K."/>
            <person name="Kim J.S."/>
            <person name="Ahn B.O."/>
            <person name="Rhee S.Y."/>
            <person name="Sohng J.K."/>
        </authorList>
    </citation>
    <scope>NUCLEOTIDE SEQUENCE</scope>
    <source>
        <tissue evidence="3">Leaf</tissue>
    </source>
</reference>
<dbReference type="PANTHER" id="PTHR47481">
    <property type="match status" value="1"/>
</dbReference>